<feature type="compositionally biased region" description="Basic and acidic residues" evidence="1">
    <location>
        <begin position="965"/>
        <end position="974"/>
    </location>
</feature>
<keyword evidence="4" id="KW-1185">Reference proteome</keyword>
<dbReference type="OMA" id="MRLETFH"/>
<keyword evidence="2" id="KW-1133">Transmembrane helix</keyword>
<dbReference type="OrthoDB" id="273301at2759"/>
<dbReference type="VEuPathDB" id="TriTrypDB:LpyrH10_37_0170"/>
<feature type="region of interest" description="Disordered" evidence="1">
    <location>
        <begin position="525"/>
        <end position="562"/>
    </location>
</feature>
<name>A0A0M9FPQ1_LEPPY</name>
<gene>
    <name evidence="3" type="ORF">ABB37_09912</name>
</gene>
<keyword evidence="2" id="KW-0472">Membrane</keyword>
<sequence>MAAAMNSLQLLGNSWFYAPSGSAAAAAAANAGGSGSNPLELLRTHHLYVRTLKTRWRNAVVFLFAFLFFCCCTFRGPQAPGQSGQHTLFGSSGSGDGAGGGSGGSSNGAGAMGLGAGVAGGLTGAGAMENVGAGDDFTAAAAADAHRRYFQPPWLLRVLLGYTAVPGRLEMEDVEWWPPSNRTPEISDPNSEQGLRVGTPNAASLSVARSEPPWSADTRTGVLAILSRLIGSVSHLVFTPERPSYELALSAFSRTRQAMTEGSCNRCQARVIEQEVRLERQRYWQFLRESKLRLPMLLYYNRLPVYAMIQHFRLMRVRNYQLLDYVSRADAALRRPETVGNDVSNDAALHARELDFELTRLPFVFYLQRLHLRALRHADAMRLETFHFLRHLSSTVPTLRHIWTGQDHCSWPGVSCVVVRVPLNLLVDDDHPAVRAFVNDLFSVCRGPGCRQRRCVPPACAAYTQYLTRRLFTSAAPGYWMKWDRTDDTAAMDEMIFPKPTARKNVGVEPPATVAAPHQPLNGARGAPWHGASTGNADAMKPEEKTAGHGDAGSYPAGHAGRTITSSSRTVWTEQQFAYEHPSLLLAEPMLLVDVDVKAIMEEVVRPATPLAEAAKVVAGEHVDPAETYRENVERPLVEDLLPMQEKLLRTIAAAAPRGLRFGKQSRRSPGLTIPFTFVALNLPSMGLRGYLPDFYDTPSAYDVAEVPTAGGEGDEAGGRGAGTPQTHGSTNGAGGGGAAAASAAPGRAGRPQDVQVSVPRSDVYWGRPSRQRMLESRNPTLRRPLATVQAIAGEVQRVLRRVERIGMRHHHHDLAVYFSEVATLARFHDERWSAYRWPEAMITVTKAVAPSASRQLYPIVEDNAFSAAFATPVYNVDRQVGVFGELNPRLIALLAFDVSGNPLLSGIFPRTWLSIPFLQSVRTHGASVLAPPLRMRTRTYNHSLYCSRGSSGNSSGEAANLHAADARQSPRYDPSDTAIGIASPLTSVHDRDYIGSVLIPPFRKVDSLFPPGRGVDAFLVQKDPLSAQQHLYKDLHEALDDGFWKGVRRLLTHW</sequence>
<evidence type="ECO:0000256" key="2">
    <source>
        <dbReference type="SAM" id="Phobius"/>
    </source>
</evidence>
<dbReference type="EMBL" id="LGTL01000037">
    <property type="protein sequence ID" value="KPA73356.1"/>
    <property type="molecule type" value="Genomic_DNA"/>
</dbReference>
<feature type="region of interest" description="Disordered" evidence="1">
    <location>
        <begin position="706"/>
        <end position="763"/>
    </location>
</feature>
<dbReference type="Proteomes" id="UP000037923">
    <property type="component" value="Unassembled WGS sequence"/>
</dbReference>
<organism evidence="3 4">
    <name type="scientific">Leptomonas pyrrhocoris</name>
    <name type="common">Firebug parasite</name>
    <dbReference type="NCBI Taxonomy" id="157538"/>
    <lineage>
        <taxon>Eukaryota</taxon>
        <taxon>Discoba</taxon>
        <taxon>Euglenozoa</taxon>
        <taxon>Kinetoplastea</taxon>
        <taxon>Metakinetoplastina</taxon>
        <taxon>Trypanosomatida</taxon>
        <taxon>Trypanosomatidae</taxon>
        <taxon>Leishmaniinae</taxon>
        <taxon>Leptomonas</taxon>
    </lineage>
</organism>
<dbReference type="AlphaFoldDB" id="A0A0M9FPQ1"/>
<dbReference type="RefSeq" id="XP_015651795.1">
    <property type="nucleotide sequence ID" value="XM_015809585.1"/>
</dbReference>
<evidence type="ECO:0000313" key="3">
    <source>
        <dbReference type="EMBL" id="KPA73356.1"/>
    </source>
</evidence>
<accession>A0A0M9FPQ1</accession>
<feature type="compositionally biased region" description="Gly residues" evidence="1">
    <location>
        <begin position="92"/>
        <end position="106"/>
    </location>
</feature>
<feature type="region of interest" description="Disordered" evidence="1">
    <location>
        <begin position="951"/>
        <end position="974"/>
    </location>
</feature>
<proteinExistence type="predicted"/>
<keyword evidence="2" id="KW-0812">Transmembrane</keyword>
<evidence type="ECO:0000313" key="4">
    <source>
        <dbReference type="Proteomes" id="UP000037923"/>
    </source>
</evidence>
<feature type="compositionally biased region" description="Low complexity" evidence="1">
    <location>
        <begin position="740"/>
        <end position="752"/>
    </location>
</feature>
<feature type="region of interest" description="Disordered" evidence="1">
    <location>
        <begin position="83"/>
        <end position="106"/>
    </location>
</feature>
<evidence type="ECO:0000256" key="1">
    <source>
        <dbReference type="SAM" id="MobiDB-lite"/>
    </source>
</evidence>
<comment type="caution">
    <text evidence="3">The sequence shown here is derived from an EMBL/GenBank/DDBJ whole genome shotgun (WGS) entry which is preliminary data.</text>
</comment>
<reference evidence="3 4" key="1">
    <citation type="submission" date="2015-07" db="EMBL/GenBank/DDBJ databases">
        <title>High-quality genome of monoxenous trypanosomatid Leptomonas pyrrhocoris.</title>
        <authorList>
            <person name="Flegontov P."/>
            <person name="Butenko A."/>
            <person name="Firsov S."/>
            <person name="Vlcek C."/>
            <person name="Logacheva M.D."/>
            <person name="Field M."/>
            <person name="Filatov D."/>
            <person name="Flegontova O."/>
            <person name="Gerasimov E."/>
            <person name="Jackson A.P."/>
            <person name="Kelly S."/>
            <person name="Opperdoes F."/>
            <person name="O'Reilly A."/>
            <person name="Votypka J."/>
            <person name="Yurchenko V."/>
            <person name="Lukes J."/>
        </authorList>
    </citation>
    <scope>NUCLEOTIDE SEQUENCE [LARGE SCALE GENOMIC DNA]</scope>
    <source>
        <strain evidence="3">H10</strain>
    </source>
</reference>
<protein>
    <submittedName>
        <fullName evidence="3">Uncharacterized protein</fullName>
    </submittedName>
</protein>
<feature type="transmembrane region" description="Helical" evidence="2">
    <location>
        <begin position="59"/>
        <end position="76"/>
    </location>
</feature>
<dbReference type="GeneID" id="26910194"/>